<keyword evidence="2" id="KW-1185">Reference proteome</keyword>
<proteinExistence type="predicted"/>
<gene>
    <name evidence="1" type="ORF">B0H17DRAFT_1275846</name>
</gene>
<dbReference type="EMBL" id="JARKIE010000426">
    <property type="protein sequence ID" value="KAJ7640578.1"/>
    <property type="molecule type" value="Genomic_DNA"/>
</dbReference>
<sequence length="80" mass="8565">THTYLDGIGPFTSLGLWAVGTLHSTATLSIQSAPAACMGLGSCIVSIFSSPTMATRLGRPFFSTFRPPNPNLNYSRYILL</sequence>
<protein>
    <submittedName>
        <fullName evidence="1">Uncharacterized protein</fullName>
    </submittedName>
</protein>
<comment type="caution">
    <text evidence="1">The sequence shown here is derived from an EMBL/GenBank/DDBJ whole genome shotgun (WGS) entry which is preliminary data.</text>
</comment>
<feature type="non-terminal residue" evidence="1">
    <location>
        <position position="1"/>
    </location>
</feature>
<dbReference type="AlphaFoldDB" id="A0AAD7C6P6"/>
<evidence type="ECO:0000313" key="1">
    <source>
        <dbReference type="EMBL" id="KAJ7640578.1"/>
    </source>
</evidence>
<dbReference type="Proteomes" id="UP001221757">
    <property type="component" value="Unassembled WGS sequence"/>
</dbReference>
<organism evidence="1 2">
    <name type="scientific">Mycena rosella</name>
    <name type="common">Pink bonnet</name>
    <name type="synonym">Agaricus rosellus</name>
    <dbReference type="NCBI Taxonomy" id="1033263"/>
    <lineage>
        <taxon>Eukaryota</taxon>
        <taxon>Fungi</taxon>
        <taxon>Dikarya</taxon>
        <taxon>Basidiomycota</taxon>
        <taxon>Agaricomycotina</taxon>
        <taxon>Agaricomycetes</taxon>
        <taxon>Agaricomycetidae</taxon>
        <taxon>Agaricales</taxon>
        <taxon>Marasmiineae</taxon>
        <taxon>Mycenaceae</taxon>
        <taxon>Mycena</taxon>
    </lineage>
</organism>
<evidence type="ECO:0000313" key="2">
    <source>
        <dbReference type="Proteomes" id="UP001221757"/>
    </source>
</evidence>
<reference evidence="1" key="1">
    <citation type="submission" date="2023-03" db="EMBL/GenBank/DDBJ databases">
        <title>Massive genome expansion in bonnet fungi (Mycena s.s.) driven by repeated elements and novel gene families across ecological guilds.</title>
        <authorList>
            <consortium name="Lawrence Berkeley National Laboratory"/>
            <person name="Harder C.B."/>
            <person name="Miyauchi S."/>
            <person name="Viragh M."/>
            <person name="Kuo A."/>
            <person name="Thoen E."/>
            <person name="Andreopoulos B."/>
            <person name="Lu D."/>
            <person name="Skrede I."/>
            <person name="Drula E."/>
            <person name="Henrissat B."/>
            <person name="Morin E."/>
            <person name="Kohler A."/>
            <person name="Barry K."/>
            <person name="LaButti K."/>
            <person name="Morin E."/>
            <person name="Salamov A."/>
            <person name="Lipzen A."/>
            <person name="Mereny Z."/>
            <person name="Hegedus B."/>
            <person name="Baldrian P."/>
            <person name="Stursova M."/>
            <person name="Weitz H."/>
            <person name="Taylor A."/>
            <person name="Grigoriev I.V."/>
            <person name="Nagy L.G."/>
            <person name="Martin F."/>
            <person name="Kauserud H."/>
        </authorList>
    </citation>
    <scope>NUCLEOTIDE SEQUENCE</scope>
    <source>
        <strain evidence="1">CBHHK067</strain>
    </source>
</reference>
<name>A0AAD7C6P6_MYCRO</name>
<accession>A0AAD7C6P6</accession>